<proteinExistence type="predicted"/>
<protein>
    <submittedName>
        <fullName evidence="2">Uncharacterized protein</fullName>
    </submittedName>
</protein>
<keyword evidence="1" id="KW-0175">Coiled coil</keyword>
<reference evidence="2 3" key="1">
    <citation type="submission" date="2019-08" db="EMBL/GenBank/DDBJ databases">
        <title>In-depth cultivation of the pig gut microbiome towards novel bacterial diversity and tailored functional studies.</title>
        <authorList>
            <person name="Wylensek D."/>
            <person name="Hitch T.C.A."/>
            <person name="Clavel T."/>
        </authorList>
    </citation>
    <scope>NUCLEOTIDE SEQUENCE [LARGE SCALE GENOMIC DNA]</scope>
    <source>
        <strain evidence="3">WCA-380-WT-3B3</strain>
    </source>
</reference>
<evidence type="ECO:0000313" key="2">
    <source>
        <dbReference type="EMBL" id="MSV24840.1"/>
    </source>
</evidence>
<dbReference type="RefSeq" id="WP_154620602.1">
    <property type="nucleotide sequence ID" value="NZ_VUNL01000006.1"/>
</dbReference>
<dbReference type="Proteomes" id="UP000430222">
    <property type="component" value="Unassembled WGS sequence"/>
</dbReference>
<evidence type="ECO:0000313" key="3">
    <source>
        <dbReference type="Proteomes" id="UP000430222"/>
    </source>
</evidence>
<keyword evidence="3" id="KW-1185">Reference proteome</keyword>
<organism evidence="2 3">
    <name type="scientific">Selenomonas montiformis</name>
    <dbReference type="NCBI Taxonomy" id="2652285"/>
    <lineage>
        <taxon>Bacteria</taxon>
        <taxon>Bacillati</taxon>
        <taxon>Bacillota</taxon>
        <taxon>Negativicutes</taxon>
        <taxon>Selenomonadales</taxon>
        <taxon>Selenomonadaceae</taxon>
        <taxon>Selenomonas</taxon>
    </lineage>
</organism>
<comment type="caution">
    <text evidence="2">The sequence shown here is derived from an EMBL/GenBank/DDBJ whole genome shotgun (WGS) entry which is preliminary data.</text>
</comment>
<gene>
    <name evidence="2" type="ORF">FYJ78_06510</name>
</gene>
<dbReference type="AlphaFoldDB" id="A0A6I2UXI4"/>
<accession>A0A6I2UXI4</accession>
<sequence>MRLYNHDFDDMYLIMGEMPPLNHKPPDDKEFNPKHSKVFRWIMHGPYAYELAEIVLHIAKKTSMVYDGDECGNQKTYDDEYCDDEGRQYKYDGIGEPYCIEITYGRYKGKYLNEIPKKCWLLEYKKLLDMFVHMPLLEGEMPYYHDEIEQLTENHVERVRKLKARAGISKKRKIEEEIKDYEKRKQALIHAMRVLNNVNHYIRGKYDFASYVFDKAKIAGVIKYDKESHTWRGIAEE</sequence>
<dbReference type="EMBL" id="VUNL01000006">
    <property type="protein sequence ID" value="MSV24840.1"/>
    <property type="molecule type" value="Genomic_DNA"/>
</dbReference>
<evidence type="ECO:0000256" key="1">
    <source>
        <dbReference type="SAM" id="Coils"/>
    </source>
</evidence>
<feature type="coiled-coil region" evidence="1">
    <location>
        <begin position="164"/>
        <end position="198"/>
    </location>
</feature>
<name>A0A6I2UXI4_9FIRM</name>